<dbReference type="GeneTree" id="ENSGT00910000147133"/>
<accession>A0A452REH0</accession>
<feature type="signal peptide" evidence="1">
    <location>
        <begin position="1"/>
        <end position="16"/>
    </location>
</feature>
<dbReference type="Ensembl" id="ENSUAMT00000019133.1">
    <property type="protein sequence ID" value="ENSUAMP00000017093.1"/>
    <property type="gene ID" value="ENSUAMG00000013565.1"/>
</dbReference>
<reference evidence="2" key="2">
    <citation type="submission" date="2025-08" db="UniProtKB">
        <authorList>
            <consortium name="Ensembl"/>
        </authorList>
    </citation>
    <scope>IDENTIFICATION</scope>
</reference>
<name>A0A452REH0_URSAM</name>
<feature type="chain" id="PRO_5019441740" evidence="1">
    <location>
        <begin position="17"/>
        <end position="79"/>
    </location>
</feature>
<keyword evidence="1" id="KW-0732">Signal</keyword>
<keyword evidence="3" id="KW-1185">Reference proteome</keyword>
<reference evidence="2" key="3">
    <citation type="submission" date="2025-09" db="UniProtKB">
        <authorList>
            <consortium name="Ensembl"/>
        </authorList>
    </citation>
    <scope>IDENTIFICATION</scope>
</reference>
<reference evidence="3" key="1">
    <citation type="submission" date="2016-06" db="EMBL/GenBank/DDBJ databases">
        <title>De novo assembly and RNA-Seq shows season-dependent expression and editing in black bear kidneys.</title>
        <authorList>
            <person name="Korstanje R."/>
            <person name="Srivastava A."/>
            <person name="Sarsani V.K."/>
            <person name="Sheehan S.M."/>
            <person name="Seger R.L."/>
            <person name="Barter M.E."/>
            <person name="Lindqvist C."/>
            <person name="Brody L.C."/>
            <person name="Mullikin J.C."/>
        </authorList>
    </citation>
    <scope>NUCLEOTIDE SEQUENCE [LARGE SCALE GENOMIC DNA]</scope>
</reference>
<evidence type="ECO:0000256" key="1">
    <source>
        <dbReference type="SAM" id="SignalP"/>
    </source>
</evidence>
<dbReference type="Proteomes" id="UP000291022">
    <property type="component" value="Unassembled WGS sequence"/>
</dbReference>
<evidence type="ECO:0000313" key="2">
    <source>
        <dbReference type="Ensembl" id="ENSUAMP00000017093.1"/>
    </source>
</evidence>
<proteinExistence type="predicted"/>
<dbReference type="OMA" id="PHSIPCH"/>
<protein>
    <submittedName>
        <fullName evidence="2">Uncharacterized protein</fullName>
    </submittedName>
</protein>
<dbReference type="AlphaFoldDB" id="A0A452REH0"/>
<organism evidence="2 3">
    <name type="scientific">Ursus americanus</name>
    <name type="common">American black bear</name>
    <name type="synonym">Euarctos americanus</name>
    <dbReference type="NCBI Taxonomy" id="9643"/>
    <lineage>
        <taxon>Eukaryota</taxon>
        <taxon>Metazoa</taxon>
        <taxon>Chordata</taxon>
        <taxon>Craniata</taxon>
        <taxon>Vertebrata</taxon>
        <taxon>Euteleostomi</taxon>
        <taxon>Mammalia</taxon>
        <taxon>Eutheria</taxon>
        <taxon>Laurasiatheria</taxon>
        <taxon>Carnivora</taxon>
        <taxon>Caniformia</taxon>
        <taxon>Ursidae</taxon>
        <taxon>Ursus</taxon>
    </lineage>
</organism>
<sequence>MGIIVIKIILYLLAQFQFRTLEFLGGQCLLLLDGGWREIGRVEIEWGRRKNLHSLVPHSIPCHLMTFTLMKKSLEELYM</sequence>
<evidence type="ECO:0000313" key="3">
    <source>
        <dbReference type="Proteomes" id="UP000291022"/>
    </source>
</evidence>